<dbReference type="STRING" id="1120918.SAMN05216249_10169"/>
<evidence type="ECO:0000313" key="3">
    <source>
        <dbReference type="Proteomes" id="UP000198838"/>
    </source>
</evidence>
<gene>
    <name evidence="2" type="ORF">SAMN05216249_10169</name>
</gene>
<proteinExistence type="predicted"/>
<dbReference type="RefSeq" id="WP_092869793.1">
    <property type="nucleotide sequence ID" value="NZ_FOJY01000001.1"/>
</dbReference>
<dbReference type="AlphaFoldDB" id="A0A1I0UZE8"/>
<name>A0A1I0UZE8_9FIRM</name>
<dbReference type="OrthoDB" id="2054502at2"/>
<protein>
    <recommendedName>
        <fullName evidence="1">DUF3837 domain-containing protein</fullName>
    </recommendedName>
</protein>
<accession>A0A1I0UZE8</accession>
<dbReference type="InterPro" id="IPR038406">
    <property type="entry name" value="DUF3837_sf"/>
</dbReference>
<dbReference type="EMBL" id="FOJY01000001">
    <property type="protein sequence ID" value="SFA69435.1"/>
    <property type="molecule type" value="Genomic_DNA"/>
</dbReference>
<sequence>MLLSLVRQAVIIKTNMPLSKLLGNYEYMYSIGLLSKLSNISIEPDINENMAKKAFEVAENFKPSNDNEEKLRSLILEYEITDKRDKDMETLFEMGKNEENPWKV</sequence>
<reference evidence="2 3" key="1">
    <citation type="submission" date="2016-10" db="EMBL/GenBank/DDBJ databases">
        <authorList>
            <person name="de Groot N.N."/>
        </authorList>
    </citation>
    <scope>NUCLEOTIDE SEQUENCE [LARGE SCALE GENOMIC DNA]</scope>
    <source>
        <strain evidence="2 3">DSM 5522</strain>
    </source>
</reference>
<organism evidence="2 3">
    <name type="scientific">Acetitomaculum ruminis DSM 5522</name>
    <dbReference type="NCBI Taxonomy" id="1120918"/>
    <lineage>
        <taxon>Bacteria</taxon>
        <taxon>Bacillati</taxon>
        <taxon>Bacillota</taxon>
        <taxon>Clostridia</taxon>
        <taxon>Lachnospirales</taxon>
        <taxon>Lachnospiraceae</taxon>
        <taxon>Acetitomaculum</taxon>
    </lineage>
</organism>
<dbReference type="Pfam" id="PF12939">
    <property type="entry name" value="DUF3837"/>
    <property type="match status" value="1"/>
</dbReference>
<feature type="domain" description="DUF3837" evidence="1">
    <location>
        <begin position="1"/>
        <end position="99"/>
    </location>
</feature>
<evidence type="ECO:0000313" key="2">
    <source>
        <dbReference type="EMBL" id="SFA69435.1"/>
    </source>
</evidence>
<dbReference type="Proteomes" id="UP000198838">
    <property type="component" value="Unassembled WGS sequence"/>
</dbReference>
<evidence type="ECO:0000259" key="1">
    <source>
        <dbReference type="Pfam" id="PF12939"/>
    </source>
</evidence>
<dbReference type="Gene3D" id="1.20.58.1400">
    <property type="entry name" value="Domain of unknown function DUF3837"/>
    <property type="match status" value="1"/>
</dbReference>
<dbReference type="InterPro" id="IPR024212">
    <property type="entry name" value="DUF3837"/>
</dbReference>
<keyword evidence="3" id="KW-1185">Reference proteome</keyword>